<reference evidence="1 2" key="1">
    <citation type="submission" date="2016-08" db="EMBL/GenBank/DDBJ databases">
        <authorList>
            <person name="Acevedo E."/>
            <person name="Azhar M."/>
            <person name="Golebiewska U.P."/>
            <person name="Grzywna D."/>
            <person name="Guardiola R."/>
            <person name="Jackson O."/>
            <person name="John N."/>
            <person name="Kanavatsas C."/>
            <person name="Khan S."/>
            <person name="Leong J."/>
            <person name="Mansilla E."/>
            <person name="Muladjanov Y."/>
            <person name="Nouel J."/>
            <person name="Oh S."/>
            <person name="Oppedisano M."/>
            <person name="Sajid A."/>
            <person name="Samper M."/>
            <person name="Ugbeva O."/>
            <person name="Delesalle V.A."/>
            <person name="Garlena R.A."/>
            <person name="Russell D.A."/>
            <person name="Pope W.H."/>
            <person name="Jacobs-Sera D."/>
            <person name="Hendrix R.W."/>
            <person name="Hatfull G.F."/>
        </authorList>
    </citation>
    <scope>NUCLEOTIDE SEQUENCE [LARGE SCALE GENOMIC DNA]</scope>
</reference>
<organism evidence="1 2">
    <name type="scientific">Mycobacterium phage Tonenili</name>
    <dbReference type="NCBI Taxonomy" id="1891703"/>
    <lineage>
        <taxon>Viruses</taxon>
        <taxon>Duplodnaviria</taxon>
        <taxon>Heunggongvirae</taxon>
        <taxon>Uroviricota</taxon>
        <taxon>Caudoviricetes</taxon>
        <taxon>Ceeclamvirinae</taxon>
        <taxon>Bixzunavirus</taxon>
        <taxon>Bixzunavirus tonenili</taxon>
    </lineage>
</organism>
<gene>
    <name evidence="1" type="ORF">SEA_TONENILI_105</name>
</gene>
<dbReference type="KEGG" id="vg:29066503"/>
<sequence length="119" mass="12838">MHADAEVTSEIEIGLKLPDGTQIFPPETFHGSSLATAEDRQAIHAALLVAAANMGYPPDRIQEDYSWIQRENEVVTIRRPVAIQELRIDDPRILSACLDSVSVVDNESSGPPGADGDTG</sequence>
<dbReference type="EMBL" id="KX752698">
    <property type="protein sequence ID" value="AON96852.1"/>
    <property type="molecule type" value="Genomic_DNA"/>
</dbReference>
<evidence type="ECO:0000313" key="1">
    <source>
        <dbReference type="EMBL" id="AON96852.1"/>
    </source>
</evidence>
<keyword evidence="2" id="KW-1185">Reference proteome</keyword>
<dbReference type="RefSeq" id="YP_009287965.1">
    <property type="nucleotide sequence ID" value="NC_031080.1"/>
</dbReference>
<proteinExistence type="predicted"/>
<dbReference type="InterPro" id="IPR055740">
    <property type="entry name" value="DUF7316"/>
</dbReference>
<name>A0A1C9EH77_9CAUD</name>
<dbReference type="OrthoDB" id="37400at10239"/>
<protein>
    <submittedName>
        <fullName evidence="1">Uncharacterized protein</fullName>
    </submittedName>
</protein>
<accession>A0A1C9EH77</accession>
<dbReference type="Pfam" id="PF24000">
    <property type="entry name" value="DUF7316"/>
    <property type="match status" value="1"/>
</dbReference>
<evidence type="ECO:0000313" key="2">
    <source>
        <dbReference type="Proteomes" id="UP000204231"/>
    </source>
</evidence>
<dbReference type="Proteomes" id="UP000204231">
    <property type="component" value="Segment"/>
</dbReference>
<dbReference type="GeneID" id="29066503"/>